<organism evidence="3">
    <name type="scientific">Phenylobacterium glaciei</name>
    <dbReference type="NCBI Taxonomy" id="2803784"/>
    <lineage>
        <taxon>Bacteria</taxon>
        <taxon>Pseudomonadati</taxon>
        <taxon>Pseudomonadota</taxon>
        <taxon>Alphaproteobacteria</taxon>
        <taxon>Caulobacterales</taxon>
        <taxon>Caulobacteraceae</taxon>
        <taxon>Phenylobacterium</taxon>
    </lineage>
</organism>
<reference evidence="3" key="1">
    <citation type="submission" date="2021-01" db="EMBL/GenBank/DDBJ databases">
        <title>Genome sequence of Phenylobacterium sp. 20VBR1 isolated from a valley glaceir, Ny-Alesund, Svalbard.</title>
        <authorList>
            <person name="Thomas F.A."/>
            <person name="Krishnan K.P."/>
            <person name="Sinha R.K."/>
        </authorList>
    </citation>
    <scope>NUCLEOTIDE SEQUENCE</scope>
    <source>
        <strain evidence="3">20VBR1</strain>
    </source>
</reference>
<name>A0A974P354_9CAUL</name>
<accession>A0A974P354</accession>
<feature type="chain" id="PRO_5036781991" evidence="2">
    <location>
        <begin position="23"/>
        <end position="212"/>
    </location>
</feature>
<dbReference type="AlphaFoldDB" id="A0A974P354"/>
<gene>
    <name evidence="3" type="ORF">JKL49_21785</name>
</gene>
<keyword evidence="2" id="KW-0732">Signal</keyword>
<feature type="signal peptide" evidence="2">
    <location>
        <begin position="1"/>
        <end position="22"/>
    </location>
</feature>
<protein>
    <submittedName>
        <fullName evidence="3">Uncharacterized protein</fullName>
    </submittedName>
</protein>
<feature type="compositionally biased region" description="Pro residues" evidence="1">
    <location>
        <begin position="187"/>
        <end position="201"/>
    </location>
</feature>
<proteinExistence type="predicted"/>
<evidence type="ECO:0000256" key="1">
    <source>
        <dbReference type="SAM" id="MobiDB-lite"/>
    </source>
</evidence>
<evidence type="ECO:0000313" key="3">
    <source>
        <dbReference type="EMBL" id="QQZ49544.1"/>
    </source>
</evidence>
<sequence>MSALIAALALFAAAEPAGSAPAYNDRTLTEDMPYPAGAPHDDYGLVGWCYGALRGYVDLHDQMMPDVTEIEKTPPVNPATTLAEKMAAYSTIQAQAQKDMKLFGRAMETAERASLKPINIVGAAAVKKGHATWNAASAMPKRQVAQNWMGWTLPVRCVPTAHALEERAKLMGKTFQANTDPADVAPEPAPAEPTRKPPAPWPDSVTRHRPIL</sequence>
<evidence type="ECO:0000256" key="2">
    <source>
        <dbReference type="SAM" id="SignalP"/>
    </source>
</evidence>
<dbReference type="EMBL" id="CP068570">
    <property type="protein sequence ID" value="QQZ49544.1"/>
    <property type="molecule type" value="Genomic_DNA"/>
</dbReference>
<feature type="region of interest" description="Disordered" evidence="1">
    <location>
        <begin position="174"/>
        <end position="212"/>
    </location>
</feature>